<feature type="transmembrane region" description="Helical" evidence="1">
    <location>
        <begin position="141"/>
        <end position="165"/>
    </location>
</feature>
<dbReference type="Proteomes" id="UP001196068">
    <property type="component" value="Unassembled WGS sequence"/>
</dbReference>
<feature type="transmembrane region" description="Helical" evidence="1">
    <location>
        <begin position="6"/>
        <end position="28"/>
    </location>
</feature>
<name>A0AAF1JX46_9PROT</name>
<dbReference type="EMBL" id="JAAEDH010000009">
    <property type="protein sequence ID" value="MBR0655337.1"/>
    <property type="molecule type" value="Genomic_DNA"/>
</dbReference>
<feature type="transmembrane region" description="Helical" evidence="1">
    <location>
        <begin position="103"/>
        <end position="129"/>
    </location>
</feature>
<feature type="transmembrane region" description="Helical" evidence="1">
    <location>
        <begin position="63"/>
        <end position="83"/>
    </location>
</feature>
<protein>
    <recommendedName>
        <fullName evidence="4">Transmembrane protein</fullName>
    </recommendedName>
</protein>
<organism evidence="2 3">
    <name type="scientific">Plastoroseomonas arctica</name>
    <dbReference type="NCBI Taxonomy" id="1509237"/>
    <lineage>
        <taxon>Bacteria</taxon>
        <taxon>Pseudomonadati</taxon>
        <taxon>Pseudomonadota</taxon>
        <taxon>Alphaproteobacteria</taxon>
        <taxon>Acetobacterales</taxon>
        <taxon>Acetobacteraceae</taxon>
        <taxon>Plastoroseomonas</taxon>
    </lineage>
</organism>
<proteinExistence type="predicted"/>
<reference evidence="2" key="1">
    <citation type="submission" date="2020-01" db="EMBL/GenBank/DDBJ databases">
        <authorList>
            <person name="Rat A."/>
        </authorList>
    </citation>
    <scope>NUCLEOTIDE SEQUENCE</scope>
    <source>
        <strain evidence="2">LMG 28251</strain>
    </source>
</reference>
<dbReference type="RefSeq" id="WP_211874173.1">
    <property type="nucleotide sequence ID" value="NZ_JAAEDH010000009.1"/>
</dbReference>
<gene>
    <name evidence="2" type="ORF">GXW79_09605</name>
</gene>
<comment type="caution">
    <text evidence="2">The sequence shown here is derived from an EMBL/GenBank/DDBJ whole genome shotgun (WGS) entry which is preliminary data.</text>
</comment>
<sequence length="175" mass="17992">MDHAQALAQAILNAFADPVVLLPALALGWWAGPRWMLLSGCLGLGIVRLAASLGEGEADVDAAIPWIAAFAAPLLAAGAARLLRRLLSGQDPNARPRTAPRLVVAFFGAMLGLVLGFGLGLVVGLAVVWTSEAAEHGSQASIIALLFILPAQAIGFFAGGIVAFIRAGRRRGVPA</sequence>
<evidence type="ECO:0008006" key="4">
    <source>
        <dbReference type="Google" id="ProtNLM"/>
    </source>
</evidence>
<dbReference type="AlphaFoldDB" id="A0AAF1JX46"/>
<reference evidence="2" key="2">
    <citation type="journal article" date="2021" name="Syst. Appl. Microbiol.">
        <title>Roseomonas hellenica sp. nov., isolated from roots of wild-growing Alkanna tinctoria.</title>
        <authorList>
            <person name="Rat A."/>
            <person name="Naranjo H.D."/>
            <person name="Lebbe L."/>
            <person name="Cnockaert M."/>
            <person name="Krigas N."/>
            <person name="Grigoriadou K."/>
            <person name="Maloupa E."/>
            <person name="Willems A."/>
        </authorList>
    </citation>
    <scope>NUCLEOTIDE SEQUENCE</scope>
    <source>
        <strain evidence="2">LMG 28251</strain>
    </source>
</reference>
<keyword evidence="1" id="KW-0812">Transmembrane</keyword>
<evidence type="ECO:0000313" key="3">
    <source>
        <dbReference type="Proteomes" id="UP001196068"/>
    </source>
</evidence>
<keyword evidence="1" id="KW-0472">Membrane</keyword>
<keyword evidence="1" id="KW-1133">Transmembrane helix</keyword>
<evidence type="ECO:0000256" key="1">
    <source>
        <dbReference type="SAM" id="Phobius"/>
    </source>
</evidence>
<keyword evidence="3" id="KW-1185">Reference proteome</keyword>
<evidence type="ECO:0000313" key="2">
    <source>
        <dbReference type="EMBL" id="MBR0655337.1"/>
    </source>
</evidence>
<accession>A0AAF1JX46</accession>